<feature type="signal peptide" evidence="1">
    <location>
        <begin position="1"/>
        <end position="23"/>
    </location>
</feature>
<evidence type="ECO:0000313" key="2">
    <source>
        <dbReference type="EMBL" id="KAB7494195.1"/>
    </source>
</evidence>
<evidence type="ECO:0008006" key="4">
    <source>
        <dbReference type="Google" id="ProtNLM"/>
    </source>
</evidence>
<accession>A0A5N5SJG0</accession>
<dbReference type="Proteomes" id="UP000326759">
    <property type="component" value="Unassembled WGS sequence"/>
</dbReference>
<organism evidence="2 3">
    <name type="scientific">Armadillidium nasatum</name>
    <dbReference type="NCBI Taxonomy" id="96803"/>
    <lineage>
        <taxon>Eukaryota</taxon>
        <taxon>Metazoa</taxon>
        <taxon>Ecdysozoa</taxon>
        <taxon>Arthropoda</taxon>
        <taxon>Crustacea</taxon>
        <taxon>Multicrustacea</taxon>
        <taxon>Malacostraca</taxon>
        <taxon>Eumalacostraca</taxon>
        <taxon>Peracarida</taxon>
        <taxon>Isopoda</taxon>
        <taxon>Oniscidea</taxon>
        <taxon>Crinocheta</taxon>
        <taxon>Armadillidiidae</taxon>
        <taxon>Armadillidium</taxon>
    </lineage>
</organism>
<evidence type="ECO:0000256" key="1">
    <source>
        <dbReference type="SAM" id="SignalP"/>
    </source>
</evidence>
<proteinExistence type="predicted"/>
<reference evidence="2 3" key="1">
    <citation type="journal article" date="2019" name="PLoS Biol.">
        <title>Sex chromosomes control vertical transmission of feminizing Wolbachia symbionts in an isopod.</title>
        <authorList>
            <person name="Becking T."/>
            <person name="Chebbi M.A."/>
            <person name="Giraud I."/>
            <person name="Moumen B."/>
            <person name="Laverre T."/>
            <person name="Caubet Y."/>
            <person name="Peccoud J."/>
            <person name="Gilbert C."/>
            <person name="Cordaux R."/>
        </authorList>
    </citation>
    <scope>NUCLEOTIDE SEQUENCE [LARGE SCALE GENOMIC DNA]</scope>
    <source>
        <strain evidence="2">ANa2</strain>
        <tissue evidence="2">Whole body excluding digestive tract and cuticle</tissue>
    </source>
</reference>
<dbReference type="EMBL" id="SEYY01024342">
    <property type="protein sequence ID" value="KAB7494195.1"/>
    <property type="molecule type" value="Genomic_DNA"/>
</dbReference>
<name>A0A5N5SJG0_9CRUS</name>
<dbReference type="OrthoDB" id="10276353at2759"/>
<dbReference type="AlphaFoldDB" id="A0A5N5SJG0"/>
<comment type="caution">
    <text evidence="2">The sequence shown here is derived from an EMBL/GenBank/DDBJ whole genome shotgun (WGS) entry which is preliminary data.</text>
</comment>
<keyword evidence="1" id="KW-0732">Signal</keyword>
<sequence>MKSFGVFFSAILLFGIILFLSNAEPLPPVDGAYVCEEPGRVGRPCNEIEVGPEACQSNDNCTIPGEKCCPGSCYSECRPVHFLNP</sequence>
<keyword evidence="3" id="KW-1185">Reference proteome</keyword>
<protein>
    <recommendedName>
        <fullName evidence="4">WAP domain-containing protein</fullName>
    </recommendedName>
</protein>
<gene>
    <name evidence="2" type="ORF">Anas_08570</name>
</gene>
<feature type="chain" id="PRO_5024353946" description="WAP domain-containing protein" evidence="1">
    <location>
        <begin position="24"/>
        <end position="85"/>
    </location>
</feature>
<evidence type="ECO:0000313" key="3">
    <source>
        <dbReference type="Proteomes" id="UP000326759"/>
    </source>
</evidence>